<name>A0A0F9P7B0_9ZZZZ</name>
<accession>A0A0F9P7B0</accession>
<comment type="caution">
    <text evidence="1">The sequence shown here is derived from an EMBL/GenBank/DDBJ whole genome shotgun (WGS) entry which is preliminary data.</text>
</comment>
<sequence length="95" mass="11120">MKTHELFESLRDVVTRAIEQADRRMPDVITWGSHSSQWQGDEGDYIGYEEVLVDETFKVLGKVGRWPHRDRPPELTSLVFKMVRRYVLGMKRKAG</sequence>
<gene>
    <name evidence="1" type="ORF">LCGC14_0879320</name>
</gene>
<proteinExistence type="predicted"/>
<organism evidence="1">
    <name type="scientific">marine sediment metagenome</name>
    <dbReference type="NCBI Taxonomy" id="412755"/>
    <lineage>
        <taxon>unclassified sequences</taxon>
        <taxon>metagenomes</taxon>
        <taxon>ecological metagenomes</taxon>
    </lineage>
</organism>
<evidence type="ECO:0000313" key="1">
    <source>
        <dbReference type="EMBL" id="KKN25994.1"/>
    </source>
</evidence>
<dbReference type="AlphaFoldDB" id="A0A0F9P7B0"/>
<reference evidence="1" key="1">
    <citation type="journal article" date="2015" name="Nature">
        <title>Complex archaea that bridge the gap between prokaryotes and eukaryotes.</title>
        <authorList>
            <person name="Spang A."/>
            <person name="Saw J.H."/>
            <person name="Jorgensen S.L."/>
            <person name="Zaremba-Niedzwiedzka K."/>
            <person name="Martijn J."/>
            <person name="Lind A.E."/>
            <person name="van Eijk R."/>
            <person name="Schleper C."/>
            <person name="Guy L."/>
            <person name="Ettema T.J."/>
        </authorList>
    </citation>
    <scope>NUCLEOTIDE SEQUENCE</scope>
</reference>
<protein>
    <submittedName>
        <fullName evidence="1">Uncharacterized protein</fullName>
    </submittedName>
</protein>
<dbReference type="EMBL" id="LAZR01002755">
    <property type="protein sequence ID" value="KKN25994.1"/>
    <property type="molecule type" value="Genomic_DNA"/>
</dbReference>